<evidence type="ECO:0000256" key="10">
    <source>
        <dbReference type="ARBA" id="ARBA00038465"/>
    </source>
</evidence>
<keyword evidence="5" id="KW-0970">Cilium biogenesis/degradation</keyword>
<dbReference type="PANTHER" id="PTHR44390">
    <property type="entry name" value="CENTROSOMAL PROTEIN OF 41 KDA"/>
    <property type="match status" value="1"/>
</dbReference>
<organism evidence="11 12">
    <name type="scientific">Lepeophtheirus salmonis</name>
    <name type="common">Salmon louse</name>
    <name type="synonym">Caligus salmonis</name>
    <dbReference type="NCBI Taxonomy" id="72036"/>
    <lineage>
        <taxon>Eukaryota</taxon>
        <taxon>Metazoa</taxon>
        <taxon>Ecdysozoa</taxon>
        <taxon>Arthropoda</taxon>
        <taxon>Crustacea</taxon>
        <taxon>Multicrustacea</taxon>
        <taxon>Hexanauplia</taxon>
        <taxon>Copepoda</taxon>
        <taxon>Siphonostomatoida</taxon>
        <taxon>Caligidae</taxon>
        <taxon>Lepeophtheirus</taxon>
    </lineage>
</organism>
<reference evidence="11" key="1">
    <citation type="submission" date="2021-02" db="EMBL/GenBank/DDBJ databases">
        <authorList>
            <person name="Bekaert M."/>
        </authorList>
    </citation>
    <scope>NUCLEOTIDE SEQUENCE</scope>
    <source>
        <strain evidence="11">IoA-00</strain>
    </source>
</reference>
<evidence type="ECO:0000256" key="9">
    <source>
        <dbReference type="ARBA" id="ARBA00023273"/>
    </source>
</evidence>
<evidence type="ECO:0000256" key="4">
    <source>
        <dbReference type="ARBA" id="ARBA00022490"/>
    </source>
</evidence>
<dbReference type="GO" id="GO:0036064">
    <property type="term" value="C:ciliary basal body"/>
    <property type="evidence" value="ECO:0007669"/>
    <property type="project" value="TreeGrafter"/>
</dbReference>
<dbReference type="GO" id="GO:0060271">
    <property type="term" value="P:cilium assembly"/>
    <property type="evidence" value="ECO:0007669"/>
    <property type="project" value="TreeGrafter"/>
</dbReference>
<dbReference type="SUPFAM" id="SSF52821">
    <property type="entry name" value="Rhodanese/Cell cycle control phosphatase"/>
    <property type="match status" value="1"/>
</dbReference>
<accession>A0A7R8H4F8</accession>
<evidence type="ECO:0000256" key="3">
    <source>
        <dbReference type="ARBA" id="ARBA00022448"/>
    </source>
</evidence>
<keyword evidence="3" id="KW-0813">Transport</keyword>
<dbReference type="AlphaFoldDB" id="A0A7R8H4F8"/>
<dbReference type="CDD" id="cd00158">
    <property type="entry name" value="RHOD"/>
    <property type="match status" value="1"/>
</dbReference>
<keyword evidence="9" id="KW-0966">Cell projection</keyword>
<keyword evidence="4" id="KW-0963">Cytoplasm</keyword>
<evidence type="ECO:0000256" key="2">
    <source>
        <dbReference type="ARBA" id="ARBA00004300"/>
    </source>
</evidence>
<keyword evidence="7" id="KW-0969">Cilium</keyword>
<dbReference type="Pfam" id="PF00581">
    <property type="entry name" value="Rhodanese"/>
    <property type="match status" value="1"/>
</dbReference>
<dbReference type="InterPro" id="IPR001763">
    <property type="entry name" value="Rhodanese-like_dom"/>
</dbReference>
<evidence type="ECO:0000256" key="7">
    <source>
        <dbReference type="ARBA" id="ARBA00023069"/>
    </source>
</evidence>
<dbReference type="Gene3D" id="4.10.60.10">
    <property type="entry name" value="Zinc finger, CCHC-type"/>
    <property type="match status" value="1"/>
</dbReference>
<keyword evidence="8" id="KW-0206">Cytoskeleton</keyword>
<dbReference type="SMART" id="SM00450">
    <property type="entry name" value="RHOD"/>
    <property type="match status" value="1"/>
</dbReference>
<dbReference type="Proteomes" id="UP000675881">
    <property type="component" value="Chromosome 14"/>
</dbReference>
<dbReference type="OrthoDB" id="10580912at2759"/>
<evidence type="ECO:0000256" key="5">
    <source>
        <dbReference type="ARBA" id="ARBA00022794"/>
    </source>
</evidence>
<dbReference type="EMBL" id="HG994593">
    <property type="protein sequence ID" value="CAF2848767.1"/>
    <property type="molecule type" value="Genomic_DNA"/>
</dbReference>
<dbReference type="PANTHER" id="PTHR44390:SF1">
    <property type="entry name" value="CENTROSOMAL PROTEIN OF 41 KDA"/>
    <property type="match status" value="1"/>
</dbReference>
<evidence type="ECO:0000313" key="11">
    <source>
        <dbReference type="EMBL" id="CAF2848767.1"/>
    </source>
</evidence>
<dbReference type="SUPFAM" id="SSF57756">
    <property type="entry name" value="Retrovirus zinc finger-like domains"/>
    <property type="match status" value="1"/>
</dbReference>
<keyword evidence="6" id="KW-0653">Protein transport</keyword>
<keyword evidence="12" id="KW-1185">Reference proteome</keyword>
<dbReference type="GO" id="GO:0008270">
    <property type="term" value="F:zinc ion binding"/>
    <property type="evidence" value="ECO:0007669"/>
    <property type="project" value="InterPro"/>
</dbReference>
<evidence type="ECO:0000256" key="6">
    <source>
        <dbReference type="ARBA" id="ARBA00022927"/>
    </source>
</evidence>
<dbReference type="PROSITE" id="PS50206">
    <property type="entry name" value="RHODANESE_3"/>
    <property type="match status" value="1"/>
</dbReference>
<dbReference type="InterPro" id="IPR036873">
    <property type="entry name" value="Rhodanese-like_dom_sf"/>
</dbReference>
<gene>
    <name evidence="11" type="ORF">LSAA_5749</name>
</gene>
<dbReference type="InterPro" id="IPR036875">
    <property type="entry name" value="Znf_CCHC_sf"/>
</dbReference>
<dbReference type="GO" id="GO:0003676">
    <property type="term" value="F:nucleic acid binding"/>
    <property type="evidence" value="ECO:0007669"/>
    <property type="project" value="InterPro"/>
</dbReference>
<evidence type="ECO:0000313" key="12">
    <source>
        <dbReference type="Proteomes" id="UP000675881"/>
    </source>
</evidence>
<evidence type="ECO:0000256" key="8">
    <source>
        <dbReference type="ARBA" id="ARBA00023212"/>
    </source>
</evidence>
<comment type="subcellular location">
    <subcellularLocation>
        <location evidence="1">Cytoplasm</location>
        <location evidence="1">Cytoskeleton</location>
        <location evidence="1">Cilium basal body</location>
    </subcellularLocation>
    <subcellularLocation>
        <location evidence="2">Cytoplasm</location>
        <location evidence="2">Cytoskeleton</location>
        <location evidence="2">Microtubule organizing center</location>
        <location evidence="2">Centrosome</location>
    </subcellularLocation>
</comment>
<comment type="similarity">
    <text evidence="10">Belongs to the CEP41 family.</text>
</comment>
<evidence type="ECO:0000256" key="1">
    <source>
        <dbReference type="ARBA" id="ARBA00004120"/>
    </source>
</evidence>
<proteinExistence type="inferred from homology"/>
<sequence length="679" mass="77987">MSYRRHTPKKISPMDKKVKPNPRYAGVESIVNSGNNIRKEIERMEEIRTFYRFRSDEIFRRIKIQALVRLMVEVAKLEIQERELNGSNRERRNEVESSLANDMDVISNPYNNNGELIQSVVDHRKQITTRSRSDLLSSVGDLMSEANFEGQLSSSICQEDEKFERPFLILDVRPENDFNENGSIIHAENYPMSRLTRSVNFESQSMLRFKIPGKRKIIVVIDEDESLSSKLATTLVERGYTNIFMLSGGLKVARILFPEKLIGHFNEKNNCLSSQDEGDVMYLESLCDEASSRGRSSRLSSYAPSRASVRGISDRLKVLEDSMILQKEVFRLKKDVALKGNRIQTLENEISKMKKPAFGQDEHLHQKVDKLIRLYSECADTQKKIMKQISNFNKSCTNTTKPKVHATSPQKPEPMPVINEYEWANGLSLIGDELWKNFKESQDFDSLKKTNANCSLEEVRKHNFPILYAKLFYHLEAMMKIVEVHLHWEELVKDSLKTIPWPRIKILHLPFLIKKTQTEFDGDMDFKTNWFGTKRPELSSPLKLGLYGTKQLFDELRRTILAQHPTAIGMDGDWPVDSESCPSAKVSSEICPRCIRVGHSSSKCKSKDKVCFKCGIMGHFVEIHEVTDVKIRETIVKGLGIDIFKDSSDDTAAKKPRLEPLNPMIGVPPPPDKFNDWYN</sequence>
<dbReference type="GO" id="GO:0005813">
    <property type="term" value="C:centrosome"/>
    <property type="evidence" value="ECO:0007669"/>
    <property type="project" value="UniProtKB-SubCell"/>
</dbReference>
<dbReference type="Gene3D" id="3.40.250.10">
    <property type="entry name" value="Rhodanese-like domain"/>
    <property type="match status" value="1"/>
</dbReference>
<dbReference type="InterPro" id="IPR051889">
    <property type="entry name" value="CEP41"/>
</dbReference>
<dbReference type="GO" id="GO:0015031">
    <property type="term" value="P:protein transport"/>
    <property type="evidence" value="ECO:0007669"/>
    <property type="project" value="UniProtKB-KW"/>
</dbReference>
<protein>
    <submittedName>
        <fullName evidence="11">CEP41</fullName>
    </submittedName>
</protein>
<name>A0A7R8H4F8_LEPSM</name>